<name>E3NE70_CAERE</name>
<accession>E3NE70</accession>
<proteinExistence type="predicted"/>
<dbReference type="AlphaFoldDB" id="E3NE70"/>
<dbReference type="eggNOG" id="ENOG502R8R9">
    <property type="taxonomic scope" value="Eukaryota"/>
</dbReference>
<dbReference type="EMBL" id="DS268618">
    <property type="protein sequence ID" value="EFO94328.1"/>
    <property type="molecule type" value="Genomic_DNA"/>
</dbReference>
<dbReference type="PANTHER" id="PTHR31379:SF1">
    <property type="entry name" value="F-BOX C PROTEIN-RELATED"/>
    <property type="match status" value="1"/>
</dbReference>
<sequence>MTTPPKPLFFGPSKCVALYMDPNKRLQLYLRCPSFGIAHKSEAMRIRDLKVRPDNFEINGTIFRLGVITQYTDMPNPRPIAVDNAKGGIQENIDIYGLPPRETQDEAENRLSLKAEAYNMRINHTLPPFRHYLQLTISTGDSVKIERVVYDKQFGTGKEYIERMVFGIKKIQVENLQIGADKDFNDYESKYGIQEGPSRPESLFQLTPQADSVKPLLSIRSLEVSVLKVTCILTNALASLRPILSQTPLKELRALCHEDAFPEDPIVNTAQFLEIAKFCPIHVLSNRPNHRIHIGYAYKENGEELTNLVNEWKKREIPIGTYYSMGARYDYFITAIFQTFRNLPGAKFGENEETRLTNNPECVIVPMGNTELNAYRSEPTEVERDPFSSIVTIKWHPRGYARAVEWD</sequence>
<gene>
    <name evidence="1" type="ORF">CRE_04319</name>
</gene>
<evidence type="ECO:0000313" key="2">
    <source>
        <dbReference type="Proteomes" id="UP000008281"/>
    </source>
</evidence>
<dbReference type="InParanoid" id="E3NE70"/>
<dbReference type="HOGENOM" id="CLU_042576_0_1_1"/>
<reference evidence="1" key="1">
    <citation type="submission" date="2007-07" db="EMBL/GenBank/DDBJ databases">
        <title>PCAP assembly of the Caenorhabditis remanei genome.</title>
        <authorList>
            <consortium name="The Caenorhabditis remanei Sequencing Consortium"/>
            <person name="Wilson R.K."/>
        </authorList>
    </citation>
    <scope>NUCLEOTIDE SEQUENCE [LARGE SCALE GENOMIC DNA]</scope>
    <source>
        <strain evidence="1">PB4641</strain>
    </source>
</reference>
<evidence type="ECO:0000313" key="1">
    <source>
        <dbReference type="EMBL" id="EFO94328.1"/>
    </source>
</evidence>
<dbReference type="Proteomes" id="UP000008281">
    <property type="component" value="Unassembled WGS sequence"/>
</dbReference>
<organism evidence="2">
    <name type="scientific">Caenorhabditis remanei</name>
    <name type="common">Caenorhabditis vulgaris</name>
    <dbReference type="NCBI Taxonomy" id="31234"/>
    <lineage>
        <taxon>Eukaryota</taxon>
        <taxon>Metazoa</taxon>
        <taxon>Ecdysozoa</taxon>
        <taxon>Nematoda</taxon>
        <taxon>Chromadorea</taxon>
        <taxon>Rhabditida</taxon>
        <taxon>Rhabditina</taxon>
        <taxon>Rhabditomorpha</taxon>
        <taxon>Rhabditoidea</taxon>
        <taxon>Rhabditidae</taxon>
        <taxon>Peloderinae</taxon>
        <taxon>Caenorhabditis</taxon>
    </lineage>
</organism>
<dbReference type="InterPro" id="IPR021942">
    <property type="entry name" value="DUF3557"/>
</dbReference>
<dbReference type="Pfam" id="PF12078">
    <property type="entry name" value="DUF3557"/>
    <property type="match status" value="1"/>
</dbReference>
<keyword evidence="2" id="KW-1185">Reference proteome</keyword>
<dbReference type="PANTHER" id="PTHR31379">
    <property type="entry name" value="F-BOX C PROTEIN-RELATED-RELATED"/>
    <property type="match status" value="1"/>
</dbReference>
<dbReference type="OrthoDB" id="5879331at2759"/>
<protein>
    <submittedName>
        <fullName evidence="1">Uncharacterized protein</fullName>
    </submittedName>
</protein>